<dbReference type="InterPro" id="IPR050557">
    <property type="entry name" value="RTX_toxin/Mannuronan_C5-epim"/>
</dbReference>
<dbReference type="InterPro" id="IPR003644">
    <property type="entry name" value="Calx_beta"/>
</dbReference>
<dbReference type="InterPro" id="IPR011049">
    <property type="entry name" value="Serralysin-like_metalloprot_C"/>
</dbReference>
<reference evidence="6 7" key="1">
    <citation type="submission" date="2020-11" db="EMBL/GenBank/DDBJ databases">
        <title>Indigenous Rhizobia Nodulating Common beans in Western Kenya.</title>
        <authorList>
            <person name="Wekesa C.S."/>
            <person name="Oelmueller R."/>
            <person name="Furch A.C."/>
        </authorList>
    </citation>
    <scope>NUCLEOTIDE SEQUENCE [LARGE SCALE GENOMIC DNA]</scope>
    <source>
        <strain evidence="7">BS3</strain>
    </source>
</reference>
<dbReference type="InterPro" id="IPR018511">
    <property type="entry name" value="Hemolysin-typ_Ca-bd_CS"/>
</dbReference>
<keyword evidence="5" id="KW-0106">Calcium</keyword>
<dbReference type="InterPro" id="IPR038081">
    <property type="entry name" value="CalX-like_sf"/>
</dbReference>
<evidence type="ECO:0000256" key="1">
    <source>
        <dbReference type="ARBA" id="ARBA00004613"/>
    </source>
</evidence>
<accession>A0A7X6J0Y3</accession>
<dbReference type="PROSITE" id="PS00330">
    <property type="entry name" value="HEMOLYSIN_CALCIUM"/>
    <property type="match status" value="17"/>
</dbReference>
<keyword evidence="3" id="KW-0732">Signal</keyword>
<dbReference type="Proteomes" id="UP000540266">
    <property type="component" value="Chromosome"/>
</dbReference>
<dbReference type="GO" id="GO:0007154">
    <property type="term" value="P:cell communication"/>
    <property type="evidence" value="ECO:0007669"/>
    <property type="project" value="InterPro"/>
</dbReference>
<dbReference type="InterPro" id="IPR044016">
    <property type="entry name" value="Big_13"/>
</dbReference>
<dbReference type="Gene3D" id="2.60.40.60">
    <property type="entry name" value="Cadherins"/>
    <property type="match status" value="6"/>
</dbReference>
<dbReference type="InterPro" id="IPR001343">
    <property type="entry name" value="Hemolysn_Ca-bd"/>
</dbReference>
<keyword evidence="4" id="KW-0677">Repeat</keyword>
<evidence type="ECO:0000256" key="5">
    <source>
        <dbReference type="ARBA" id="ARBA00022837"/>
    </source>
</evidence>
<dbReference type="PRINTS" id="PR00313">
    <property type="entry name" value="CABNDNGRPT"/>
</dbReference>
<evidence type="ECO:0000313" key="6">
    <source>
        <dbReference type="EMBL" id="QPK10969.1"/>
    </source>
</evidence>
<dbReference type="Pfam" id="PF00353">
    <property type="entry name" value="HemolysinCabind"/>
    <property type="match status" value="27"/>
</dbReference>
<dbReference type="CDD" id="cd11304">
    <property type="entry name" value="Cadherin_repeat"/>
    <property type="match status" value="7"/>
</dbReference>
<dbReference type="PRINTS" id="PR00205">
    <property type="entry name" value="CADHERIN"/>
</dbReference>
<dbReference type="PROSITE" id="PS00018">
    <property type="entry name" value="EF_HAND_1"/>
    <property type="match status" value="1"/>
</dbReference>
<dbReference type="SUPFAM" id="SSF49313">
    <property type="entry name" value="Cadherin-like"/>
    <property type="match status" value="7"/>
</dbReference>
<evidence type="ECO:0000313" key="7">
    <source>
        <dbReference type="Proteomes" id="UP000540266"/>
    </source>
</evidence>
<keyword evidence="2" id="KW-0964">Secreted</keyword>
<dbReference type="SUPFAM" id="SSF51120">
    <property type="entry name" value="beta-Roll"/>
    <property type="match status" value="14"/>
</dbReference>
<evidence type="ECO:0000256" key="2">
    <source>
        <dbReference type="ARBA" id="ARBA00022525"/>
    </source>
</evidence>
<dbReference type="GO" id="GO:0016020">
    <property type="term" value="C:membrane"/>
    <property type="evidence" value="ECO:0007669"/>
    <property type="project" value="InterPro"/>
</dbReference>
<dbReference type="Pfam" id="PF19077">
    <property type="entry name" value="Big_13"/>
    <property type="match status" value="1"/>
</dbReference>
<dbReference type="Pfam" id="PF03160">
    <property type="entry name" value="Calx-beta"/>
    <property type="match status" value="1"/>
</dbReference>
<protein>
    <submittedName>
        <fullName evidence="6">Cadherin domain-containing protein</fullName>
    </submittedName>
</protein>
<evidence type="ECO:0000256" key="4">
    <source>
        <dbReference type="ARBA" id="ARBA00022737"/>
    </source>
</evidence>
<dbReference type="RefSeq" id="WP_167860814.1">
    <property type="nucleotide sequence ID" value="NZ_CP064931.1"/>
</dbReference>
<evidence type="ECO:0000256" key="3">
    <source>
        <dbReference type="ARBA" id="ARBA00022729"/>
    </source>
</evidence>
<dbReference type="InterPro" id="IPR018247">
    <property type="entry name" value="EF_Hand_1_Ca_BS"/>
</dbReference>
<dbReference type="PANTHER" id="PTHR38340">
    <property type="entry name" value="S-LAYER PROTEIN"/>
    <property type="match status" value="1"/>
</dbReference>
<dbReference type="Gene3D" id="2.150.10.10">
    <property type="entry name" value="Serralysin-like metalloprotease, C-terminal"/>
    <property type="match status" value="10"/>
</dbReference>
<comment type="subcellular location">
    <subcellularLocation>
        <location evidence="1">Secreted</location>
    </subcellularLocation>
</comment>
<gene>
    <name evidence="6" type="ORF">HER27_010740</name>
</gene>
<dbReference type="SUPFAM" id="SSF141072">
    <property type="entry name" value="CalX-like"/>
    <property type="match status" value="1"/>
</dbReference>
<dbReference type="Gene3D" id="2.60.40.10">
    <property type="entry name" value="Immunoglobulins"/>
    <property type="match status" value="2"/>
</dbReference>
<dbReference type="GO" id="GO:0005576">
    <property type="term" value="C:extracellular region"/>
    <property type="evidence" value="ECO:0007669"/>
    <property type="project" value="UniProtKB-SubCell"/>
</dbReference>
<dbReference type="SMART" id="SM00112">
    <property type="entry name" value="CA"/>
    <property type="match status" value="7"/>
</dbReference>
<dbReference type="Pfam" id="PF00028">
    <property type="entry name" value="Cadherin"/>
    <property type="match status" value="2"/>
</dbReference>
<dbReference type="EMBL" id="CP064931">
    <property type="protein sequence ID" value="QPK10969.1"/>
    <property type="molecule type" value="Genomic_DNA"/>
</dbReference>
<proteinExistence type="predicted"/>
<dbReference type="GO" id="GO:0007156">
    <property type="term" value="P:homophilic cell adhesion via plasma membrane adhesion molecules"/>
    <property type="evidence" value="ECO:0007669"/>
    <property type="project" value="InterPro"/>
</dbReference>
<organism evidence="6 7">
    <name type="scientific">Rhizobium phaseoli</name>
    <dbReference type="NCBI Taxonomy" id="396"/>
    <lineage>
        <taxon>Bacteria</taxon>
        <taxon>Pseudomonadati</taxon>
        <taxon>Pseudomonadota</taxon>
        <taxon>Alphaproteobacteria</taxon>
        <taxon>Hyphomicrobiales</taxon>
        <taxon>Rhizobiaceae</taxon>
        <taxon>Rhizobium/Agrobacterium group</taxon>
        <taxon>Rhizobium</taxon>
    </lineage>
</organism>
<sequence>MPIDERDVSILGEVVIAADALAGSTVTGTDGDDVITGTPDNDTLDGGAGNDQLFALEGDDTLVGGEGADSLFGNDGDDFVFGGGGDDQLDGGAGNDQIFDDDGTFSTGSDRLNGGAGDDTIYSYGAVDTIDGGDGFDRLTIDRSGTVDGLVFTETSADTVTSMSDGGSFVHVEQITFYGGDGNDVVGTADGDDILFGRAGDDTLSAGAGNDQLVGELGNDTLDGGAGNDSLMGGAGDDAINGGAGDDTIYGEETPDVAGSDSLNGGDGDDTIYSYGGADTIDGGDGNDRAIIDRTSRVDGVTLEMTSTESVTSLSDGGSIVHVEQVEFYGGSGDDHVSTLGGDDIIYGNDGNNVLSGGGGYDIVFGGSGADVIDVGDGGGQAGGFDGNDVLISGDSFSYLNGGGGDDRLNLGSGGGQAIGDAGDDAVNGGEGADQIFGNAGSDTIVGGGGSDQIFDDDFGGDVGNDTLNGGDGDDTITTYGGADTIDGGAGFDRLTIDRTGLAVGISLTETALDAITSISDGGSFVRIEQVSFYGGSGDDHVATLDGDDQLYGYLGNDTLNGGDGYDYLDGGDGDDVLDVGAGGGQAAGGAGDDMLIAGTTSSYLIGGEGSDVAVVSGNFSDYAVSTWSDVGVFLVDQRPASFGQTTQIGEVESFVFADGTRSFDAVVHSPRSIALDVASVAENSAVGTVVGLLSATDPDAGDALTLSLTEDAGGRFAVVGNQLVVNGPLDFETAASHQVTARVTDGTGNTYDRTFTIDVLDVNDSVNLPPTDISLSASTIVENSPAGTAIGTLTTSDPDAGETFTYQLLVDAGGLFSISGDQLVVAGALDHEVSASYQVTVRATDSQNHAVDKVFVIGIGNLDDTAPVFSSASTATFGENAMGVAYLAQAVDADGLGAVTYELKGVDAALFDIDAATGAVSFKASPDFEAPADGDGDNLYDVVVTASDGVHSTDHAVAISVTNAVDVVGSVINGTDGSETLVGTAGDDEIYGFGGNDVIRGGDGDDYIVGGAGSDAIDGEGDVDTVSYTFGGEGVGVGVTVNLSDAQHGSQAAHTATDTFGASDTLTSIEEVFGTMQNDVIFGSTDGGYNGFWGLGGNDTLVGGAHDTWAYYHRDQDFGGTAGVVVNLSDVLHGTQAARSATDGFGDTDTLDNIDKVRGTVHADIVYGNGTNNQFQLLDGNDFVDGGNGNDMVDYSRDNRSGTAVHGVFANLSGQAQASFLGTVAAGSAIGLFGDIDSLVSIEEVMGSEFADVMVAVNDPEKYQGFWGLAGNDTIAGGGKNTWVYYFDDASFGGGGGVVVNLSDVSQGGQAAHTATDGFGSTDTLFNVGSVMGTAQADVFYGDQNKNQFELNRGDDFVDGGAGEDLVNYSTDNDGSATHGVFVNLSDFTTTSQLGTVGPHSAIGVYGDVDTLLNIEEAIGSEFDDVLVAVADPEKYQGFWGLAGNDEIRGGGVNTWAYYDLDASFGGTNGVVVNLSSLQQGGQAANSATDGFGDTDQLLNVGSVKATALDDVIYGNANANQFELGAGNDFVDGGAGDDTVNYSFDDDGSATHGALVNLSGQTFTTPLGTVGPRSAIGQYGDVDTLLNIENAIGSDFADRLIGNGQDNFLDGGAGDDTLLGGDGADTFVGGRGSDTMDGGNGIDTVDYNRDAEDGATQGIVVNLLGNAAAPALGLGADRARDSFGDIDVVTNIRNVVGTRFADVIYGGNHANTLSAGAGDDILLGGGDNDFLEGGDGTDTAIYEGNRADYQVTVNADDSVTVADLRVGAPDGADTLTEIELLKFADRTVGPTENSPPVIDGGTTASIAVEENIATVTRATASDPDHDSLAYSISGGDDAAKFQIDTATGDLRFLAAPDYEAPADADGDNVYRIVVQVSDGRGGVGTQAIEITVGNTNDTAPVFTSATAVSVAENTSGSVYTAQATDGDNLGALVYSMGGTDAALFNIDAATGAVSFKAAPNFESPLDTGADNIYDLQVTASDGVQVSSRSVAIAVTDVSDSAPPSAPAGLDLAESDDSGNSNDNITNIAQNLTISGLHQPGATVTLFDDADNDGQLDQSEISVTGSFANAAFSLDISLSEGAHHLRAVQTDGQGQISDSSDALEVTVDTTAPTATYLILKDVGGNTGGGVTINDNTLRVAGITQAGVRVEAFAVPSAGAVIALGSVLADTGGGFSIPTPILPDGTYSFKVTATDVAGNALTQTGPFGVTIIAPVYSISGTPSIAEGGDLVFTISRTASTTNEAVNYALGGTSTPGADFGAVSGSINFAVGESSKTLTLSTAGDSLVEGSESVVVSLASTSNGGSINPTGSTATGTIVDVAPVGVEIFGTEGADTITPAQTVPGQPLPTGLGDVIHGLGGNDFINGGTGSDTIFGDEGNDTLLGNFGNDTIHGGAGDDFLAGQYGVDVLSGGSGRDAFSFAPTDMNGDTITDYENGEKIYVFGGPATLSNYLLSFDGTNSHLAMDLNGDGTSDVSVNLSGPVTGHLYLGQEILGGDLYKVLQINYPKLDLNGPAAGVVGTAVYVENSAPVALTPNASIYDTLAENFAGGSLRIANTASAGTDRLSIANIGTGIGQIGLSGSSVLYQGVTIGTFAGGTGGADLVINFSNANANLDAVQALLRDIYFSNPLDNFSTIDRTFTYVLTDGFGDQSSVAVTVDMVGVNDPPVLTLPSNLVYTENQAPVFVAPGATVSDLDAVWFSGGALDVAFSSGGSSGDQLTLANIGTGAGQIGISGNTVTYQGAVLGTVSGGQDGSPLHISLATTTVPTFDAVQALLRDVQFSSTSEDPAAGPRSLTFTLKDGGFANNGGSDTGSAAVAVAIAALNDAPNLTPDTPAPLTYTGAAVGLLSTAHVVDPDNPANFGGGQITIALSGGDPGDRFSIMNNLPTGNVQVGYVNGILHFTVDGVDAGTVSGLGTTNMSFSLNANATASVVDALLKSLVLDNFFQSITAAPRSATISFSDGGNTGSGGPLIDTVSIEFLPVATNHAPVITSNGGGDSASINLAENTLALATIAATDPDSGQTLIYAIAGGDDAARFTIDAATGALSFVSLPNYEVPADADGNNIYAVVVSVSDGFLTDTQSIAVRLTNANDNAPVFASGTTVGFAENGTGAAYDADATDADNLLAITYSVGGADAARFNIDSATGIVTFKTAPDFETPGDAGGNNVYDIVVTASDGTLSANRAVAITVTDVAEGTTITGTTGNDNLNGTSGDDVVNGLAGNDTLNGLAGNDRLIGGIGTDVLDGGTGADVMQGGAGADTYVVDNAGDVVDEGAAGSGGTDLVQSSINFSLVASAVLLGDVENLTLTGGQGVNGTGNALANVITGNSGDNILEGLAGNDTLVGNGGDDQLFGGPGNDTMRGGAGNDVYYVDSTADQVDEQGGSGTDQVVSSVGYSLSSGRVTGTVENLVLAGIANIDATGNALDNFLGGNAGDNTLDGRAGADTMSGGAGNDTYVVDNVNDVIIEGFDGSGGIDTVRASLAYTLSNSATQGGVENLVLTGSGNIDGTGNDLDNSITGNSGNNVLGGGGGNDILDGGRGNDTLLGGAGDDTLNGGAGADSLDGGTGSDLMSGGDGNDLYVVDNSGDSVREAAGEGTDTVQTALATFTLSDNVENLVFTGTSGSNGTGNASNNTITGGAGADNLSGGGGNDMLFGGAGNDVLVGGAGADQFMFNTALNAAGVDSITDFITRAANSGVHDRIVLSNAAGMFTALADGTLTTAAFAVANGGLAQDASDRIIYDPTNGWLSYDSNGNAAGGDRIHFATLDPGQDLRAADFLVI</sequence>
<dbReference type="Gene3D" id="2.60.40.2030">
    <property type="match status" value="1"/>
</dbReference>
<name>A0A7X6J0Y3_9HYPH</name>
<dbReference type="InterPro" id="IPR015919">
    <property type="entry name" value="Cadherin-like_sf"/>
</dbReference>
<dbReference type="GO" id="GO:0005509">
    <property type="term" value="F:calcium ion binding"/>
    <property type="evidence" value="ECO:0007669"/>
    <property type="project" value="InterPro"/>
</dbReference>
<dbReference type="InterPro" id="IPR002126">
    <property type="entry name" value="Cadherin-like_dom"/>
</dbReference>
<dbReference type="PROSITE" id="PS50268">
    <property type="entry name" value="CADHERIN_2"/>
    <property type="match status" value="7"/>
</dbReference>
<dbReference type="PANTHER" id="PTHR38340:SF1">
    <property type="entry name" value="S-LAYER PROTEIN"/>
    <property type="match status" value="1"/>
</dbReference>
<dbReference type="InterPro" id="IPR013783">
    <property type="entry name" value="Ig-like_fold"/>
</dbReference>